<sequence length="225" mass="24360">MTLHAHRTPATAAQIRNRAAHGRMISLLMAGLIAAAAVFGTGRMARAEPATYTLDPEHAVVGFLVMHAGFANVLGRFDQVEGSFVFDEAAPALEQGEIRVKTASVSTAHDKRDEHLRGPDFLNADEFPEMIFRLDQAEATAGRQGTVTGTLELLGVRKPLTLDVTWNKSAEYPFGTGVFGARPYVVGVSARGTIRRSDFGMTYGLDGDLVGDEISLILEMEARRE</sequence>
<feature type="domain" description="Lipid/polyisoprenoid-binding YceI-like" evidence="1">
    <location>
        <begin position="51"/>
        <end position="223"/>
    </location>
</feature>
<dbReference type="Pfam" id="PF04264">
    <property type="entry name" value="YceI"/>
    <property type="match status" value="1"/>
</dbReference>
<reference evidence="3" key="1">
    <citation type="journal article" date="2019" name="Int. J. Syst. Evol. Microbiol.">
        <title>The Global Catalogue of Microorganisms (GCM) 10K type strain sequencing project: providing services to taxonomists for standard genome sequencing and annotation.</title>
        <authorList>
            <consortium name="The Broad Institute Genomics Platform"/>
            <consortium name="The Broad Institute Genome Sequencing Center for Infectious Disease"/>
            <person name="Wu L."/>
            <person name="Ma J."/>
        </authorList>
    </citation>
    <scope>NUCLEOTIDE SEQUENCE [LARGE SCALE GENOMIC DNA]</scope>
    <source>
        <strain evidence="3">CGMCC 1.10188</strain>
    </source>
</reference>
<accession>A0ABQ1IW70</accession>
<organism evidence="2 3">
    <name type="scientific">Tistrella bauzanensis</name>
    <dbReference type="NCBI Taxonomy" id="657419"/>
    <lineage>
        <taxon>Bacteria</taxon>
        <taxon>Pseudomonadati</taxon>
        <taxon>Pseudomonadota</taxon>
        <taxon>Alphaproteobacteria</taxon>
        <taxon>Geminicoccales</taxon>
        <taxon>Geminicoccaceae</taxon>
        <taxon>Tistrella</taxon>
    </lineage>
</organism>
<evidence type="ECO:0000259" key="1">
    <source>
        <dbReference type="SMART" id="SM00867"/>
    </source>
</evidence>
<dbReference type="SUPFAM" id="SSF101874">
    <property type="entry name" value="YceI-like"/>
    <property type="match status" value="1"/>
</dbReference>
<dbReference type="Proteomes" id="UP000603352">
    <property type="component" value="Unassembled WGS sequence"/>
</dbReference>
<keyword evidence="3" id="KW-1185">Reference proteome</keyword>
<name>A0ABQ1IW70_9PROT</name>
<dbReference type="InterPro" id="IPR036761">
    <property type="entry name" value="TTHA0802/YceI-like_sf"/>
</dbReference>
<gene>
    <name evidence="2" type="ORF">GCM10011505_37170</name>
</gene>
<dbReference type="EMBL" id="BMDZ01000051">
    <property type="protein sequence ID" value="GGB52738.1"/>
    <property type="molecule type" value="Genomic_DNA"/>
</dbReference>
<proteinExistence type="predicted"/>
<evidence type="ECO:0000313" key="2">
    <source>
        <dbReference type="EMBL" id="GGB52738.1"/>
    </source>
</evidence>
<dbReference type="PANTHER" id="PTHR34406:SF1">
    <property type="entry name" value="PROTEIN YCEI"/>
    <property type="match status" value="1"/>
</dbReference>
<evidence type="ECO:0000313" key="3">
    <source>
        <dbReference type="Proteomes" id="UP000603352"/>
    </source>
</evidence>
<dbReference type="PANTHER" id="PTHR34406">
    <property type="entry name" value="PROTEIN YCEI"/>
    <property type="match status" value="1"/>
</dbReference>
<dbReference type="InterPro" id="IPR007372">
    <property type="entry name" value="Lipid/polyisoprenoid-bd_YceI"/>
</dbReference>
<dbReference type="Gene3D" id="2.40.128.110">
    <property type="entry name" value="Lipid/polyisoprenoid-binding, YceI-like"/>
    <property type="match status" value="1"/>
</dbReference>
<comment type="caution">
    <text evidence="2">The sequence shown here is derived from an EMBL/GenBank/DDBJ whole genome shotgun (WGS) entry which is preliminary data.</text>
</comment>
<dbReference type="SMART" id="SM00867">
    <property type="entry name" value="YceI"/>
    <property type="match status" value="1"/>
</dbReference>
<protein>
    <submittedName>
        <fullName evidence="2">Polyisoprenoid-binding protein</fullName>
    </submittedName>
</protein>